<dbReference type="EMBL" id="GDID01004821">
    <property type="protein sequence ID" value="JAP91785.1"/>
    <property type="molecule type" value="Transcribed_RNA"/>
</dbReference>
<evidence type="ECO:0000256" key="1">
    <source>
        <dbReference type="ARBA" id="ARBA00022741"/>
    </source>
</evidence>
<accession>A0A146K7H5</accession>
<organism evidence="3">
    <name type="scientific">Trepomonas sp. PC1</name>
    <dbReference type="NCBI Taxonomy" id="1076344"/>
    <lineage>
        <taxon>Eukaryota</taxon>
        <taxon>Metamonada</taxon>
        <taxon>Diplomonadida</taxon>
        <taxon>Hexamitidae</taxon>
        <taxon>Hexamitinae</taxon>
        <taxon>Trepomonas</taxon>
    </lineage>
</organism>
<gene>
    <name evidence="3" type="ORF">TPC1_16490</name>
</gene>
<keyword evidence="1" id="KW-0547">Nucleotide-binding</keyword>
<reference evidence="3" key="1">
    <citation type="submission" date="2015-07" db="EMBL/GenBank/DDBJ databases">
        <title>Adaptation to a free-living lifestyle via gene acquisitions in the diplomonad Trepomonas sp. PC1.</title>
        <authorList>
            <person name="Xu F."/>
            <person name="Jerlstrom-Hultqvist J."/>
            <person name="Kolisko M."/>
            <person name="Simpson A.G.B."/>
            <person name="Roger A.J."/>
            <person name="Svard S.G."/>
            <person name="Andersson J.O."/>
        </authorList>
    </citation>
    <scope>NUCLEOTIDE SEQUENCE</scope>
    <source>
        <strain evidence="3">PC1</strain>
    </source>
</reference>
<sequence length="88" mass="10094">KLAFIGSDKTGKTILLNRIINNEYNDFYKQTFGAAFVMVNLEKNKTKFAIWDAAGEIRFRSILPMYVRQAQICCICVDLSKQFDQCCA</sequence>
<dbReference type="NCBIfam" id="TIGR00231">
    <property type="entry name" value="small_GTP"/>
    <property type="match status" value="1"/>
</dbReference>
<feature type="non-terminal residue" evidence="3">
    <location>
        <position position="1"/>
    </location>
</feature>
<name>A0A146K7H5_9EUKA</name>
<evidence type="ECO:0000313" key="3">
    <source>
        <dbReference type="EMBL" id="JAP91785.1"/>
    </source>
</evidence>
<dbReference type="InterPro" id="IPR027417">
    <property type="entry name" value="P-loop_NTPase"/>
</dbReference>
<proteinExistence type="predicted"/>
<dbReference type="Gene3D" id="3.40.50.300">
    <property type="entry name" value="P-loop containing nucleotide triphosphate hydrolases"/>
    <property type="match status" value="1"/>
</dbReference>
<dbReference type="SUPFAM" id="SSF52540">
    <property type="entry name" value="P-loop containing nucleoside triphosphate hydrolases"/>
    <property type="match status" value="1"/>
</dbReference>
<dbReference type="PANTHER" id="PTHR24073">
    <property type="entry name" value="DRAB5-RELATED"/>
    <property type="match status" value="1"/>
</dbReference>
<keyword evidence="2" id="KW-0342">GTP-binding</keyword>
<dbReference type="AlphaFoldDB" id="A0A146K7H5"/>
<dbReference type="Pfam" id="PF08477">
    <property type="entry name" value="Roc"/>
    <property type="match status" value="1"/>
</dbReference>
<protein>
    <submittedName>
        <fullName evidence="3">Rab-like protein</fullName>
    </submittedName>
</protein>
<feature type="non-terminal residue" evidence="3">
    <location>
        <position position="88"/>
    </location>
</feature>
<dbReference type="InterPro" id="IPR005225">
    <property type="entry name" value="Small_GTP-bd"/>
</dbReference>
<dbReference type="GO" id="GO:0005525">
    <property type="term" value="F:GTP binding"/>
    <property type="evidence" value="ECO:0007669"/>
    <property type="project" value="UniProtKB-KW"/>
</dbReference>
<dbReference type="PROSITE" id="PS51419">
    <property type="entry name" value="RAB"/>
    <property type="match status" value="1"/>
</dbReference>
<evidence type="ECO:0000256" key="2">
    <source>
        <dbReference type="ARBA" id="ARBA00023134"/>
    </source>
</evidence>